<gene>
    <name evidence="2" type="ORF">UR63_C0033G0004</name>
</gene>
<organism evidence="2 3">
    <name type="scientific">Candidatus Roizmanbacteria bacterium GW2011_GWC2_35_12</name>
    <dbReference type="NCBI Taxonomy" id="1618485"/>
    <lineage>
        <taxon>Bacteria</taxon>
        <taxon>Candidatus Roizmaniibacteriota</taxon>
    </lineage>
</organism>
<dbReference type="EMBL" id="LBPX01000033">
    <property type="protein sequence ID" value="KKP66423.1"/>
    <property type="molecule type" value="Genomic_DNA"/>
</dbReference>
<dbReference type="AlphaFoldDB" id="A0A0G0BAG0"/>
<dbReference type="SUPFAM" id="SSF56112">
    <property type="entry name" value="Protein kinase-like (PK-like)"/>
    <property type="match status" value="1"/>
</dbReference>
<proteinExistence type="predicted"/>
<dbReference type="PANTHER" id="PTHR21310">
    <property type="entry name" value="AMINOGLYCOSIDE PHOSPHOTRANSFERASE-RELATED-RELATED"/>
    <property type="match status" value="1"/>
</dbReference>
<dbReference type="InterPro" id="IPR051678">
    <property type="entry name" value="AGP_Transferase"/>
</dbReference>
<evidence type="ECO:0000313" key="3">
    <source>
        <dbReference type="Proteomes" id="UP000034127"/>
    </source>
</evidence>
<dbReference type="Gene3D" id="3.90.1200.10">
    <property type="match status" value="1"/>
</dbReference>
<sequence length="335" mass="39085">MQDIHYGGGGANLSLEESIRAKKRYELFDTSYIQRIFKDVMNLKVLSFEKPKSWGLPHVIYIVKLKNHRDLVLRANLGLEFPETALVVEKLITEKVTRVGIKTNKIIHVDISRKKYPFDFQIQEKFEGLDPEIVFHGTQKDYDRISFQLGEYIAKMSEIKCDGFGRFDEKMVGTKKNNYDYIVTELDDQLNNIVDNKHLSFEQSGKIIKIFKESKELINVKAGSLVHYDLADHNLRYNPVTFDLEVIFDWESAVSSDPFLDIGSCPTWRTLYEREEKLLEGYSSLKTLPVNYREKINIYRLRTMIWKLVHNIKFGILTPERLGKFNQALDAIMTL</sequence>
<feature type="domain" description="Aminoglycoside phosphotransferase" evidence="1">
    <location>
        <begin position="95"/>
        <end position="269"/>
    </location>
</feature>
<dbReference type="Pfam" id="PF01636">
    <property type="entry name" value="APH"/>
    <property type="match status" value="1"/>
</dbReference>
<accession>A0A0G0BAG0</accession>
<evidence type="ECO:0000259" key="1">
    <source>
        <dbReference type="Pfam" id="PF01636"/>
    </source>
</evidence>
<protein>
    <recommendedName>
        <fullName evidence="1">Aminoglycoside phosphotransferase domain-containing protein</fullName>
    </recommendedName>
</protein>
<dbReference type="Proteomes" id="UP000034127">
    <property type="component" value="Unassembled WGS sequence"/>
</dbReference>
<dbReference type="InterPro" id="IPR002575">
    <property type="entry name" value="Aminoglycoside_PTrfase"/>
</dbReference>
<dbReference type="InterPro" id="IPR011009">
    <property type="entry name" value="Kinase-like_dom_sf"/>
</dbReference>
<name>A0A0G0BAG0_9BACT</name>
<evidence type="ECO:0000313" key="2">
    <source>
        <dbReference type="EMBL" id="KKP66423.1"/>
    </source>
</evidence>
<comment type="caution">
    <text evidence="2">The sequence shown here is derived from an EMBL/GenBank/DDBJ whole genome shotgun (WGS) entry which is preliminary data.</text>
</comment>
<dbReference type="Gene3D" id="3.30.200.150">
    <property type="match status" value="1"/>
</dbReference>
<reference evidence="2 3" key="1">
    <citation type="journal article" date="2015" name="Nature">
        <title>rRNA introns, odd ribosomes, and small enigmatic genomes across a large radiation of phyla.</title>
        <authorList>
            <person name="Brown C.T."/>
            <person name="Hug L.A."/>
            <person name="Thomas B.C."/>
            <person name="Sharon I."/>
            <person name="Castelle C.J."/>
            <person name="Singh A."/>
            <person name="Wilkins M.J."/>
            <person name="Williams K.H."/>
            <person name="Banfield J.F."/>
        </authorList>
    </citation>
    <scope>NUCLEOTIDE SEQUENCE [LARGE SCALE GENOMIC DNA]</scope>
</reference>